<evidence type="ECO:0000259" key="2">
    <source>
        <dbReference type="PROSITE" id="PS50076"/>
    </source>
</evidence>
<evidence type="ECO:0000313" key="4">
    <source>
        <dbReference type="Proteomes" id="UP001642464"/>
    </source>
</evidence>
<evidence type="ECO:0000256" key="1">
    <source>
        <dbReference type="SAM" id="MobiDB-lite"/>
    </source>
</evidence>
<dbReference type="SUPFAM" id="SSF46565">
    <property type="entry name" value="Chaperone J-domain"/>
    <property type="match status" value="1"/>
</dbReference>
<dbReference type="PRINTS" id="PR00625">
    <property type="entry name" value="JDOMAIN"/>
</dbReference>
<feature type="region of interest" description="Disordered" evidence="1">
    <location>
        <begin position="19"/>
        <end position="39"/>
    </location>
</feature>
<feature type="non-terminal residue" evidence="3">
    <location>
        <position position="374"/>
    </location>
</feature>
<proteinExistence type="predicted"/>
<dbReference type="EMBL" id="CAXAMM010027125">
    <property type="protein sequence ID" value="CAK9060293.1"/>
    <property type="molecule type" value="Genomic_DNA"/>
</dbReference>
<name>A0ABP0N9Y9_9DINO</name>
<dbReference type="PANTHER" id="PTHR43096">
    <property type="entry name" value="DNAJ HOMOLOG 1, MITOCHONDRIAL-RELATED"/>
    <property type="match status" value="1"/>
</dbReference>
<evidence type="ECO:0000313" key="3">
    <source>
        <dbReference type="EMBL" id="CAK9060293.1"/>
    </source>
</evidence>
<dbReference type="SMART" id="SM00271">
    <property type="entry name" value="DnaJ"/>
    <property type="match status" value="1"/>
</dbReference>
<dbReference type="CDD" id="cd06257">
    <property type="entry name" value="DnaJ"/>
    <property type="match status" value="1"/>
</dbReference>
<dbReference type="PROSITE" id="PS50076">
    <property type="entry name" value="DNAJ_2"/>
    <property type="match status" value="1"/>
</dbReference>
<gene>
    <name evidence="3" type="ORF">SCF082_LOCUS31785</name>
</gene>
<dbReference type="Gene3D" id="1.10.287.110">
    <property type="entry name" value="DnaJ domain"/>
    <property type="match status" value="1"/>
</dbReference>
<accession>A0ABP0N9Y9</accession>
<dbReference type="Proteomes" id="UP001642464">
    <property type="component" value="Unassembled WGS sequence"/>
</dbReference>
<keyword evidence="4" id="KW-1185">Reference proteome</keyword>
<comment type="caution">
    <text evidence="3">The sequence shown here is derived from an EMBL/GenBank/DDBJ whole genome shotgun (WGS) entry which is preliminary data.</text>
</comment>
<dbReference type="InterPro" id="IPR001623">
    <property type="entry name" value="DnaJ_domain"/>
</dbReference>
<organism evidence="3 4">
    <name type="scientific">Durusdinium trenchii</name>
    <dbReference type="NCBI Taxonomy" id="1381693"/>
    <lineage>
        <taxon>Eukaryota</taxon>
        <taxon>Sar</taxon>
        <taxon>Alveolata</taxon>
        <taxon>Dinophyceae</taxon>
        <taxon>Suessiales</taxon>
        <taxon>Symbiodiniaceae</taxon>
        <taxon>Durusdinium</taxon>
    </lineage>
</organism>
<sequence length="374" mass="42272">MGTGVDKLAAPCFVAVPPSLNTPSTSSRKPWRPSSSTSHANFAKYGSTAAMIAAMAVLPQTRPGRRRVAMFATKQQKRVRLSEDMPKGVDFYDVLGVDKLATQDEIRSAYKRLIRETHPDVNPSSDAADRFIQAQEAFRWLSDPQQREVYDGVGGKFGEDALYDYSDEPILGSLTEIQEIEELTAAIDLVNQCRREITTRGEVKIKHHISDIRQRFRVYGAERMKYVRNFFNQRLKKILGYPKLIRRLHPFERLSVELALTHHWNKTGVAFGHALACLKELRLQIHEIGTHRANACMVADVLSKTTGRAQRLGMLLWFGDNCSLEGCSQLCNSTERKNSVDWNCRNLAPSSLSHLSFFLIDSWRKVGLCSCNPE</sequence>
<dbReference type="InterPro" id="IPR036869">
    <property type="entry name" value="J_dom_sf"/>
</dbReference>
<dbReference type="PANTHER" id="PTHR43096:SF10">
    <property type="entry name" value="CHAPERONE PROTEIN DNAJ A6, CHLOROPLASTIC"/>
    <property type="match status" value="1"/>
</dbReference>
<protein>
    <recommendedName>
        <fullName evidence="2">J domain-containing protein</fullName>
    </recommendedName>
</protein>
<dbReference type="Pfam" id="PF00226">
    <property type="entry name" value="DnaJ"/>
    <property type="match status" value="1"/>
</dbReference>
<feature type="domain" description="J" evidence="2">
    <location>
        <begin position="90"/>
        <end position="154"/>
    </location>
</feature>
<reference evidence="3 4" key="1">
    <citation type="submission" date="2024-02" db="EMBL/GenBank/DDBJ databases">
        <authorList>
            <person name="Chen Y."/>
            <person name="Shah S."/>
            <person name="Dougan E. K."/>
            <person name="Thang M."/>
            <person name="Chan C."/>
        </authorList>
    </citation>
    <scope>NUCLEOTIDE SEQUENCE [LARGE SCALE GENOMIC DNA]</scope>
</reference>